<proteinExistence type="predicted"/>
<dbReference type="CDD" id="cd01647">
    <property type="entry name" value="RT_LTR"/>
    <property type="match status" value="1"/>
</dbReference>
<dbReference type="EMBL" id="JAJSOW010000105">
    <property type="protein sequence ID" value="KAI9166203.1"/>
    <property type="molecule type" value="Genomic_DNA"/>
</dbReference>
<organism evidence="3 4">
    <name type="scientific">Acer negundo</name>
    <name type="common">Box elder</name>
    <dbReference type="NCBI Taxonomy" id="4023"/>
    <lineage>
        <taxon>Eukaryota</taxon>
        <taxon>Viridiplantae</taxon>
        <taxon>Streptophyta</taxon>
        <taxon>Embryophyta</taxon>
        <taxon>Tracheophyta</taxon>
        <taxon>Spermatophyta</taxon>
        <taxon>Magnoliopsida</taxon>
        <taxon>eudicotyledons</taxon>
        <taxon>Gunneridae</taxon>
        <taxon>Pentapetalae</taxon>
        <taxon>rosids</taxon>
        <taxon>malvids</taxon>
        <taxon>Sapindales</taxon>
        <taxon>Sapindaceae</taxon>
        <taxon>Hippocastanoideae</taxon>
        <taxon>Acereae</taxon>
        <taxon>Acer</taxon>
    </lineage>
</organism>
<dbReference type="AlphaFoldDB" id="A0AAD5NMF2"/>
<feature type="domain" description="Reverse transcriptase/retrotransposon-derived protein RNase H-like" evidence="2">
    <location>
        <begin position="289"/>
        <end position="383"/>
    </location>
</feature>
<sequence>MPIGLPPIRGIVHQIDFVPEAPIPNRPVYRSNPEETKELQRQVNELMERGYVCESMSPCTVPVLLLPKKKGTWRMCVNCRAINYITVKYQHHIPRLDDMLDELHGSVVFTKIYLRSGYHQIRMKEGDKWKTTFKTKYGLYEWLVMPFGLTNAPSTFMRLMNHGLCAFIGKFVVVYFVDILIYNKNLDKHVEHLKLVLGVLRAEKLFANLKNCTFWTDKFVFLGFVVNAKGIGVDGEKVKAIKEWPKPTNVGQVRSFHRLAFFYRRFVRDFSTLATLLTEVIRKNVGFKWGNEQEKAFNLIKEKLTNAHLLVLPDFAKAFEIECDTSGIGIGAVLMQEGCPIAFFSEKISGAAFNYPTYDKEMYALVKALETWQHYLWPKEFVI</sequence>
<feature type="domain" description="Reverse transcriptase" evidence="1">
    <location>
        <begin position="67"/>
        <end position="225"/>
    </location>
</feature>
<accession>A0AAD5NMF2</accession>
<dbReference type="Pfam" id="PF17919">
    <property type="entry name" value="RT_RNaseH_2"/>
    <property type="match status" value="1"/>
</dbReference>
<dbReference type="InterPro" id="IPR041577">
    <property type="entry name" value="RT_RNaseH_2"/>
</dbReference>
<evidence type="ECO:0008006" key="5">
    <source>
        <dbReference type="Google" id="ProtNLM"/>
    </source>
</evidence>
<evidence type="ECO:0000259" key="1">
    <source>
        <dbReference type="Pfam" id="PF00078"/>
    </source>
</evidence>
<dbReference type="Gene3D" id="3.10.10.10">
    <property type="entry name" value="HIV Type 1 Reverse Transcriptase, subunit A, domain 1"/>
    <property type="match status" value="1"/>
</dbReference>
<dbReference type="InterPro" id="IPR000477">
    <property type="entry name" value="RT_dom"/>
</dbReference>
<reference evidence="3" key="1">
    <citation type="journal article" date="2022" name="Plant J.">
        <title>Strategies of tolerance reflected in two North American maple genomes.</title>
        <authorList>
            <person name="McEvoy S.L."/>
            <person name="Sezen U.U."/>
            <person name="Trouern-Trend A."/>
            <person name="McMahon S.M."/>
            <person name="Schaberg P.G."/>
            <person name="Yang J."/>
            <person name="Wegrzyn J.L."/>
            <person name="Swenson N.G."/>
        </authorList>
    </citation>
    <scope>NUCLEOTIDE SEQUENCE</scope>
    <source>
        <strain evidence="3">91603</strain>
    </source>
</reference>
<dbReference type="PANTHER" id="PTHR35046">
    <property type="entry name" value="ZINC KNUCKLE (CCHC-TYPE) FAMILY PROTEIN"/>
    <property type="match status" value="1"/>
</dbReference>
<dbReference type="FunFam" id="3.30.70.270:FF:000020">
    <property type="entry name" value="Transposon Tf2-6 polyprotein-like Protein"/>
    <property type="match status" value="1"/>
</dbReference>
<evidence type="ECO:0000313" key="3">
    <source>
        <dbReference type="EMBL" id="KAI9166203.1"/>
    </source>
</evidence>
<evidence type="ECO:0000259" key="2">
    <source>
        <dbReference type="Pfam" id="PF17919"/>
    </source>
</evidence>
<keyword evidence="4" id="KW-1185">Reference proteome</keyword>
<dbReference type="PANTHER" id="PTHR35046:SF9">
    <property type="entry name" value="RNA-DIRECTED DNA POLYMERASE"/>
    <property type="match status" value="1"/>
</dbReference>
<dbReference type="Gene3D" id="3.10.20.370">
    <property type="match status" value="1"/>
</dbReference>
<dbReference type="Gene3D" id="3.30.70.270">
    <property type="match status" value="2"/>
</dbReference>
<dbReference type="InterPro" id="IPR043502">
    <property type="entry name" value="DNA/RNA_pol_sf"/>
</dbReference>
<evidence type="ECO:0000313" key="4">
    <source>
        <dbReference type="Proteomes" id="UP001064489"/>
    </source>
</evidence>
<gene>
    <name evidence="3" type="ORF">LWI28_027951</name>
</gene>
<dbReference type="Proteomes" id="UP001064489">
    <property type="component" value="Chromosome 10"/>
</dbReference>
<dbReference type="Pfam" id="PF00078">
    <property type="entry name" value="RVT_1"/>
    <property type="match status" value="1"/>
</dbReference>
<protein>
    <recommendedName>
        <fullName evidence="5">Reverse transcriptase domain-containing protein</fullName>
    </recommendedName>
</protein>
<name>A0AAD5NMF2_ACENE</name>
<comment type="caution">
    <text evidence="3">The sequence shown here is derived from an EMBL/GenBank/DDBJ whole genome shotgun (WGS) entry which is preliminary data.</text>
</comment>
<reference evidence="3" key="2">
    <citation type="submission" date="2023-02" db="EMBL/GenBank/DDBJ databases">
        <authorList>
            <person name="Swenson N.G."/>
            <person name="Wegrzyn J.L."/>
            <person name="Mcevoy S.L."/>
        </authorList>
    </citation>
    <scope>NUCLEOTIDE SEQUENCE</scope>
    <source>
        <strain evidence="3">91603</strain>
        <tissue evidence="3">Leaf</tissue>
    </source>
</reference>
<dbReference type="SUPFAM" id="SSF56672">
    <property type="entry name" value="DNA/RNA polymerases"/>
    <property type="match status" value="1"/>
</dbReference>
<dbReference type="InterPro" id="IPR043128">
    <property type="entry name" value="Rev_trsase/Diguanyl_cyclase"/>
</dbReference>